<feature type="signal peptide" evidence="15">
    <location>
        <begin position="1"/>
        <end position="17"/>
    </location>
</feature>
<feature type="compositionally biased region" description="Low complexity" evidence="13">
    <location>
        <begin position="416"/>
        <end position="425"/>
    </location>
</feature>
<evidence type="ECO:0000256" key="6">
    <source>
        <dbReference type="ARBA" id="ARBA00022729"/>
    </source>
</evidence>
<dbReference type="GO" id="GO:0008843">
    <property type="term" value="F:endochitinase activity"/>
    <property type="evidence" value="ECO:0007669"/>
    <property type="project" value="UniProtKB-EC"/>
</dbReference>
<dbReference type="OrthoDB" id="4781at2759"/>
<dbReference type="GO" id="GO:0031505">
    <property type="term" value="P:fungal-type cell wall organization"/>
    <property type="evidence" value="ECO:0007669"/>
    <property type="project" value="TreeGrafter"/>
</dbReference>
<feature type="compositionally biased region" description="Polar residues" evidence="13">
    <location>
        <begin position="528"/>
        <end position="545"/>
    </location>
</feature>
<dbReference type="Pfam" id="PF00722">
    <property type="entry name" value="Glyco_hydro_16"/>
    <property type="match status" value="1"/>
</dbReference>
<dbReference type="Gene3D" id="2.60.120.200">
    <property type="match status" value="1"/>
</dbReference>
<comment type="caution">
    <text evidence="17">The sequence shown here is derived from an EMBL/GenBank/DDBJ whole genome shotgun (WGS) entry which is preliminary data.</text>
</comment>
<feature type="domain" description="GH16" evidence="16">
    <location>
        <begin position="19"/>
        <end position="237"/>
    </location>
</feature>
<keyword evidence="18" id="KW-1185">Reference proteome</keyword>
<reference evidence="17 18" key="1">
    <citation type="journal article" date="2019" name="Appl. Microbiol. Biotechnol.">
        <title>Genome sequence of Isaria javanica and comparative genome analysis insights into family S53 peptidase evolution in fungal entomopathogens.</title>
        <authorList>
            <person name="Lin R."/>
            <person name="Zhang X."/>
            <person name="Xin B."/>
            <person name="Zou M."/>
            <person name="Gao Y."/>
            <person name="Qin F."/>
            <person name="Hu Q."/>
            <person name="Xie B."/>
            <person name="Cheng X."/>
        </authorList>
    </citation>
    <scope>NUCLEOTIDE SEQUENCE [LARGE SCALE GENOMIC DNA]</scope>
    <source>
        <strain evidence="17 18">IJ1G</strain>
    </source>
</reference>
<feature type="compositionally biased region" description="Polar residues" evidence="13">
    <location>
        <begin position="426"/>
        <end position="436"/>
    </location>
</feature>
<dbReference type="InterPro" id="IPR050546">
    <property type="entry name" value="Glycosyl_Hydrlase_16"/>
</dbReference>
<keyword evidence="5" id="KW-0808">Transferase</keyword>
<evidence type="ECO:0000256" key="10">
    <source>
        <dbReference type="ARBA" id="ARBA00023295"/>
    </source>
</evidence>
<evidence type="ECO:0000256" key="15">
    <source>
        <dbReference type="SAM" id="SignalP"/>
    </source>
</evidence>
<dbReference type="GO" id="GO:0009277">
    <property type="term" value="C:fungal-type cell wall"/>
    <property type="evidence" value="ECO:0007669"/>
    <property type="project" value="TreeGrafter"/>
</dbReference>
<evidence type="ECO:0000313" key="18">
    <source>
        <dbReference type="Proteomes" id="UP000315783"/>
    </source>
</evidence>
<gene>
    <name evidence="17" type="ORF">IF1G_03820</name>
</gene>
<keyword evidence="4" id="KW-0328">Glycosyltransferase</keyword>
<dbReference type="CDD" id="cd02183">
    <property type="entry name" value="GH16_fungal_CRH1_transglycosylase"/>
    <property type="match status" value="1"/>
</dbReference>
<dbReference type="EC" id="3.2.1.14" evidence="3"/>
<dbReference type="EMBL" id="SPUK01000004">
    <property type="protein sequence ID" value="TQV98077.1"/>
    <property type="molecule type" value="Genomic_DNA"/>
</dbReference>
<dbReference type="InterPro" id="IPR013320">
    <property type="entry name" value="ConA-like_dom_sf"/>
</dbReference>
<evidence type="ECO:0000313" key="17">
    <source>
        <dbReference type="EMBL" id="TQV98077.1"/>
    </source>
</evidence>
<keyword evidence="14" id="KW-1133">Transmembrane helix</keyword>
<keyword evidence="7" id="KW-0378">Hydrolase</keyword>
<keyword evidence="9" id="KW-0325">Glycoprotein</keyword>
<evidence type="ECO:0000256" key="13">
    <source>
        <dbReference type="SAM" id="MobiDB-lite"/>
    </source>
</evidence>
<organism evidence="17 18">
    <name type="scientific">Cordyceps javanica</name>
    <dbReference type="NCBI Taxonomy" id="43265"/>
    <lineage>
        <taxon>Eukaryota</taxon>
        <taxon>Fungi</taxon>
        <taxon>Dikarya</taxon>
        <taxon>Ascomycota</taxon>
        <taxon>Pezizomycotina</taxon>
        <taxon>Sordariomycetes</taxon>
        <taxon>Hypocreomycetidae</taxon>
        <taxon>Hypocreales</taxon>
        <taxon>Cordycipitaceae</taxon>
        <taxon>Cordyceps</taxon>
    </lineage>
</organism>
<evidence type="ECO:0000256" key="14">
    <source>
        <dbReference type="SAM" id="Phobius"/>
    </source>
</evidence>
<comment type="catalytic activity">
    <reaction evidence="1">
        <text>Random endo-hydrolysis of N-acetyl-beta-D-glucosaminide (1-&gt;4)-beta-linkages in chitin and chitodextrins.</text>
        <dbReference type="EC" id="3.2.1.14"/>
    </reaction>
</comment>
<evidence type="ECO:0000256" key="5">
    <source>
        <dbReference type="ARBA" id="ARBA00022679"/>
    </source>
</evidence>
<evidence type="ECO:0000256" key="3">
    <source>
        <dbReference type="ARBA" id="ARBA00012729"/>
    </source>
</evidence>
<keyword evidence="11" id="KW-0961">Cell wall biogenesis/degradation</keyword>
<feature type="chain" id="PRO_5022005833" description="chitinase" evidence="15">
    <location>
        <begin position="18"/>
        <end position="568"/>
    </location>
</feature>
<dbReference type="AlphaFoldDB" id="A0A545W466"/>
<proteinExistence type="inferred from homology"/>
<dbReference type="Proteomes" id="UP000315783">
    <property type="component" value="Unassembled WGS sequence"/>
</dbReference>
<evidence type="ECO:0000259" key="16">
    <source>
        <dbReference type="PROSITE" id="PS51762"/>
    </source>
</evidence>
<dbReference type="PROSITE" id="PS51762">
    <property type="entry name" value="GH16_2"/>
    <property type="match status" value="1"/>
</dbReference>
<evidence type="ECO:0000256" key="1">
    <source>
        <dbReference type="ARBA" id="ARBA00000822"/>
    </source>
</evidence>
<feature type="transmembrane region" description="Helical" evidence="14">
    <location>
        <begin position="298"/>
        <end position="320"/>
    </location>
</feature>
<feature type="compositionally biased region" description="Basic and acidic residues" evidence="13">
    <location>
        <begin position="350"/>
        <end position="366"/>
    </location>
</feature>
<feature type="region of interest" description="Disordered" evidence="13">
    <location>
        <begin position="416"/>
        <end position="436"/>
    </location>
</feature>
<protein>
    <recommendedName>
        <fullName evidence="3">chitinase</fullName>
        <ecNumber evidence="3">3.2.1.14</ecNumber>
    </recommendedName>
</protein>
<evidence type="ECO:0000256" key="9">
    <source>
        <dbReference type="ARBA" id="ARBA00023180"/>
    </source>
</evidence>
<dbReference type="GO" id="GO:0016020">
    <property type="term" value="C:membrane"/>
    <property type="evidence" value="ECO:0007669"/>
    <property type="project" value="UniProtKB-SubCell"/>
</dbReference>
<evidence type="ECO:0000256" key="2">
    <source>
        <dbReference type="ARBA" id="ARBA00004370"/>
    </source>
</evidence>
<keyword evidence="6 15" id="KW-0732">Signal</keyword>
<feature type="region of interest" description="Disordered" evidence="13">
    <location>
        <begin position="495"/>
        <end position="568"/>
    </location>
</feature>
<comment type="similarity">
    <text evidence="12">Belongs to the glycosyl hydrolase 16 family. CRH1 subfamily.</text>
</comment>
<accession>A0A545W466</accession>
<dbReference type="PANTHER" id="PTHR10963">
    <property type="entry name" value="GLYCOSYL HYDROLASE-RELATED"/>
    <property type="match status" value="1"/>
</dbReference>
<evidence type="ECO:0000256" key="7">
    <source>
        <dbReference type="ARBA" id="ARBA00022801"/>
    </source>
</evidence>
<dbReference type="InterPro" id="IPR000757">
    <property type="entry name" value="Beta-glucanase-like"/>
</dbReference>
<sequence length="568" mass="60965">MRFRLAVATLLLGAATAQVHTDCQPLNRTDCPADPAFGTSHLFNFNATPSYDLWETTVGSVDYNADTGASFSVKKQGDSPTIRSKFYIFWGRYEISLKVASGTGIISSLMLLSDDLDEIDIEFMGANATQVTTNIFSKGDEDDHSFGKEHVMAGGNQDDYHTYIVDWTKDRLEWSIDGNVIRTLAYNDAKNGDKFPQTPMRMNIGIWAGGDPSLPEGTITWAGGKTDYSKGPYTMFVKSIKIEDYTKGAKEYSYGDQTGSYQSIQIKEGNSTAYNNINKPPSTSPVDGWKNLSPNAKIGIYSAIGAVAALAIGTLLYYYIRQRKLGAAEARLADEKADADRLELEQFRRDGVNPDGFREHGHEYGEKSNNLSPSGAAGDPFSHPDDSRPGSRNPSVNNMALAGAAGAFAGGAVAAGHAPSHAVPGTPTSPYGPYNSTNAVGNHSGFDFGLPASSASGGFNNNAQRQVSQAHSDVMPLRQTQSPVGQMRSVSVAADSYRFGSPAPQQAYGMNRMQSPMGQPGYGDDSRQSPGPMQHQYGQQMTQSPGPGYGGGNQPAYRGHPGGGSRWD</sequence>
<evidence type="ECO:0000256" key="11">
    <source>
        <dbReference type="ARBA" id="ARBA00023316"/>
    </source>
</evidence>
<keyword evidence="14" id="KW-0812">Transmembrane</keyword>
<keyword evidence="8 14" id="KW-0472">Membrane</keyword>
<feature type="region of interest" description="Disordered" evidence="13">
    <location>
        <begin position="350"/>
        <end position="398"/>
    </location>
</feature>
<dbReference type="GO" id="GO:0016757">
    <property type="term" value="F:glycosyltransferase activity"/>
    <property type="evidence" value="ECO:0007669"/>
    <property type="project" value="UniProtKB-KW"/>
</dbReference>
<dbReference type="PANTHER" id="PTHR10963:SF27">
    <property type="entry name" value="GLYCOSIDASE-RELATED"/>
    <property type="match status" value="1"/>
</dbReference>
<comment type="subcellular location">
    <subcellularLocation>
        <location evidence="2">Membrane</location>
    </subcellularLocation>
</comment>
<name>A0A545W466_9HYPO</name>
<dbReference type="SUPFAM" id="SSF49899">
    <property type="entry name" value="Concanavalin A-like lectins/glucanases"/>
    <property type="match status" value="1"/>
</dbReference>
<dbReference type="GO" id="GO:0005975">
    <property type="term" value="P:carbohydrate metabolic process"/>
    <property type="evidence" value="ECO:0007669"/>
    <property type="project" value="InterPro"/>
</dbReference>
<evidence type="ECO:0000256" key="8">
    <source>
        <dbReference type="ARBA" id="ARBA00023136"/>
    </source>
</evidence>
<keyword evidence="10" id="KW-0326">Glycosidase</keyword>
<evidence type="ECO:0000256" key="4">
    <source>
        <dbReference type="ARBA" id="ARBA00022676"/>
    </source>
</evidence>
<dbReference type="STRING" id="43265.A0A545W466"/>
<evidence type="ECO:0000256" key="12">
    <source>
        <dbReference type="ARBA" id="ARBA00038074"/>
    </source>
</evidence>